<dbReference type="GO" id="GO:0005886">
    <property type="term" value="C:plasma membrane"/>
    <property type="evidence" value="ECO:0007669"/>
    <property type="project" value="UniProtKB-SubCell"/>
</dbReference>
<evidence type="ECO:0000256" key="6">
    <source>
        <dbReference type="SAM" id="Phobius"/>
    </source>
</evidence>
<dbReference type="RefSeq" id="WP_046557421.1">
    <property type="nucleotide sequence ID" value="NZ_LAHO01000008.1"/>
</dbReference>
<dbReference type="Gene3D" id="1.20.950.20">
    <property type="entry name" value="Transmembrane di-heme cytochromes, Chain C"/>
    <property type="match status" value="1"/>
</dbReference>
<feature type="domain" description="Cytochrome b561 bacterial/Ni-hydrogenase" evidence="7">
    <location>
        <begin position="7"/>
        <end position="175"/>
    </location>
</feature>
<evidence type="ECO:0000256" key="4">
    <source>
        <dbReference type="ARBA" id="ARBA00022989"/>
    </source>
</evidence>
<evidence type="ECO:0000259" key="7">
    <source>
        <dbReference type="Pfam" id="PF01292"/>
    </source>
</evidence>
<feature type="transmembrane region" description="Helical" evidence="6">
    <location>
        <begin position="189"/>
        <end position="207"/>
    </location>
</feature>
<dbReference type="InterPro" id="IPR051542">
    <property type="entry name" value="Hydrogenase_cytochrome"/>
</dbReference>
<dbReference type="InterPro" id="IPR016174">
    <property type="entry name" value="Di-haem_cyt_TM"/>
</dbReference>
<dbReference type="PANTHER" id="PTHR30485">
    <property type="entry name" value="NI/FE-HYDROGENASE 1 B-TYPE CYTOCHROME SUBUNIT"/>
    <property type="match status" value="1"/>
</dbReference>
<dbReference type="Proteomes" id="UP000034228">
    <property type="component" value="Unassembled WGS sequence"/>
</dbReference>
<evidence type="ECO:0000256" key="1">
    <source>
        <dbReference type="ARBA" id="ARBA00004651"/>
    </source>
</evidence>
<dbReference type="GO" id="GO:0009055">
    <property type="term" value="F:electron transfer activity"/>
    <property type="evidence" value="ECO:0007669"/>
    <property type="project" value="InterPro"/>
</dbReference>
<evidence type="ECO:0000256" key="3">
    <source>
        <dbReference type="ARBA" id="ARBA00022692"/>
    </source>
</evidence>
<protein>
    <submittedName>
        <fullName evidence="8">Cytochrome B561</fullName>
    </submittedName>
</protein>
<evidence type="ECO:0000256" key="5">
    <source>
        <dbReference type="ARBA" id="ARBA00023136"/>
    </source>
</evidence>
<dbReference type="EMBL" id="LAHO01000008">
    <property type="protein sequence ID" value="KKO45576.1"/>
    <property type="molecule type" value="Genomic_DNA"/>
</dbReference>
<dbReference type="GO" id="GO:0022904">
    <property type="term" value="P:respiratory electron transport chain"/>
    <property type="evidence" value="ECO:0007669"/>
    <property type="project" value="InterPro"/>
</dbReference>
<evidence type="ECO:0000256" key="2">
    <source>
        <dbReference type="ARBA" id="ARBA00022475"/>
    </source>
</evidence>
<feature type="transmembrane region" description="Helical" evidence="6">
    <location>
        <begin position="12"/>
        <end position="28"/>
    </location>
</feature>
<comment type="caution">
    <text evidence="8">The sequence shown here is derived from an EMBL/GenBank/DDBJ whole genome shotgun (WGS) entry which is preliminary data.</text>
</comment>
<dbReference type="PANTHER" id="PTHR30485:SF2">
    <property type="entry name" value="BLL0597 PROTEIN"/>
    <property type="match status" value="1"/>
</dbReference>
<dbReference type="InterPro" id="IPR011577">
    <property type="entry name" value="Cyt_b561_bac/Ni-Hgenase"/>
</dbReference>
<dbReference type="STRING" id="336831.WG68_09315"/>
<accession>A0A0M2V4K8</accession>
<organism evidence="8 9">
    <name type="scientific">Arsukibacterium ikkense</name>
    <dbReference type="NCBI Taxonomy" id="336831"/>
    <lineage>
        <taxon>Bacteria</taxon>
        <taxon>Pseudomonadati</taxon>
        <taxon>Pseudomonadota</taxon>
        <taxon>Gammaproteobacteria</taxon>
        <taxon>Chromatiales</taxon>
        <taxon>Chromatiaceae</taxon>
        <taxon>Arsukibacterium</taxon>
    </lineage>
</organism>
<name>A0A0M2V4K8_9GAMM</name>
<dbReference type="PATRIC" id="fig|336831.14.peg.165"/>
<feature type="transmembrane region" description="Helical" evidence="6">
    <location>
        <begin position="94"/>
        <end position="114"/>
    </location>
</feature>
<keyword evidence="3 6" id="KW-0812">Transmembrane</keyword>
<keyword evidence="4 6" id="KW-1133">Transmembrane helix</keyword>
<dbReference type="GO" id="GO:0020037">
    <property type="term" value="F:heme binding"/>
    <property type="evidence" value="ECO:0007669"/>
    <property type="project" value="TreeGrafter"/>
</dbReference>
<dbReference type="AlphaFoldDB" id="A0A0M2V4K8"/>
<sequence>MVQKIKVWDGAVRFFHWAMVLLVAGLWFSGSEGYIALHQLLAYCLAALLVSRIVWGLWGSETARFSQFAASPKAAIKYLGNARPVVGHNPASSYMIFTLLSLLLLQIISGLATFDNSYMNDGPLVAMLPASWVDLASSIHKFNIDIILMLVAVHIGFALWHSWRHDNVIKTLITGCIRISGGSQPQLRASWSFFVMLAVLLLLLYYWQGRKLLVLL</sequence>
<evidence type="ECO:0000313" key="8">
    <source>
        <dbReference type="EMBL" id="KKO45576.1"/>
    </source>
</evidence>
<evidence type="ECO:0000313" key="9">
    <source>
        <dbReference type="Proteomes" id="UP000034228"/>
    </source>
</evidence>
<keyword evidence="5 6" id="KW-0472">Membrane</keyword>
<keyword evidence="9" id="KW-1185">Reference proteome</keyword>
<dbReference type="SUPFAM" id="SSF81342">
    <property type="entry name" value="Transmembrane di-heme cytochromes"/>
    <property type="match status" value="1"/>
</dbReference>
<gene>
    <name evidence="8" type="ORF">WG68_09315</name>
</gene>
<feature type="transmembrane region" description="Helical" evidence="6">
    <location>
        <begin position="40"/>
        <end position="58"/>
    </location>
</feature>
<comment type="subcellular location">
    <subcellularLocation>
        <location evidence="1">Cell membrane</location>
        <topology evidence="1">Multi-pass membrane protein</topology>
    </subcellularLocation>
</comment>
<feature type="transmembrane region" description="Helical" evidence="6">
    <location>
        <begin position="146"/>
        <end position="163"/>
    </location>
</feature>
<dbReference type="OrthoDB" id="196472at2"/>
<proteinExistence type="predicted"/>
<reference evidence="8 9" key="1">
    <citation type="submission" date="2015-03" db="EMBL/GenBank/DDBJ databases">
        <title>Draft genome sequences of two protease-producing strains of Arsukibacterium isolated from two cold and alkaline environments.</title>
        <authorList>
            <person name="Lylloff J.E."/>
            <person name="Skov L.B."/>
            <person name="Jepsen M."/>
            <person name="Hallin P.F."/>
            <person name="Sorensen S.J."/>
            <person name="Stougaard P."/>
            <person name="Glaring M.A."/>
        </authorList>
    </citation>
    <scope>NUCLEOTIDE SEQUENCE [LARGE SCALE GENOMIC DNA]</scope>
    <source>
        <strain evidence="8 9">GCM72</strain>
    </source>
</reference>
<dbReference type="Pfam" id="PF01292">
    <property type="entry name" value="Ni_hydr_CYTB"/>
    <property type="match status" value="1"/>
</dbReference>
<keyword evidence="2" id="KW-1003">Cell membrane</keyword>